<name>A0AAW7M9Q4_9MICO</name>
<reference evidence="1 4" key="2">
    <citation type="submission" date="2023-06" db="EMBL/GenBank/DDBJ databases">
        <title>SYSU T0a273.</title>
        <authorList>
            <person name="Gao L."/>
            <person name="Fang B.-Z."/>
            <person name="Li W.-J."/>
        </authorList>
    </citation>
    <scope>NUCLEOTIDE SEQUENCE [LARGE SCALE GENOMIC DNA]</scope>
    <source>
        <strain evidence="1 4">SYSU T0a273</strain>
    </source>
</reference>
<dbReference type="EMBL" id="JAUHPX010000007">
    <property type="protein sequence ID" value="MDN4488765.1"/>
    <property type="molecule type" value="Genomic_DNA"/>
</dbReference>
<evidence type="ECO:0000313" key="3">
    <source>
        <dbReference type="Proteomes" id="UP001172737"/>
    </source>
</evidence>
<gene>
    <name evidence="1" type="ORF">QQ002_05845</name>
    <name evidence="2" type="ORF">QQX10_11380</name>
</gene>
<dbReference type="Proteomes" id="UP001172737">
    <property type="component" value="Unassembled WGS sequence"/>
</dbReference>
<protein>
    <submittedName>
        <fullName evidence="2">DUF2017 family protein</fullName>
    </submittedName>
</protein>
<dbReference type="RefSeq" id="WP_301121261.1">
    <property type="nucleotide sequence ID" value="NZ_JAUHPX010000007.1"/>
</dbReference>
<dbReference type="EMBL" id="JAUHQB010000003">
    <property type="protein sequence ID" value="MDN4483061.1"/>
    <property type="molecule type" value="Genomic_DNA"/>
</dbReference>
<reference evidence="2" key="1">
    <citation type="submission" date="2023-06" db="EMBL/GenBank/DDBJ databases">
        <title>Sysu t00039.</title>
        <authorList>
            <person name="Gao L."/>
            <person name="Fang B.-Z."/>
            <person name="Li W.-J."/>
        </authorList>
    </citation>
    <scope>NUCLEOTIDE SEQUENCE</scope>
    <source>
        <strain evidence="2">SYSU T00039</strain>
    </source>
</reference>
<comment type="caution">
    <text evidence="2">The sequence shown here is derived from an EMBL/GenBank/DDBJ whole genome shotgun (WGS) entry which is preliminary data.</text>
</comment>
<proteinExistence type="predicted"/>
<dbReference type="Pfam" id="PF09438">
    <property type="entry name" value="DUF2017"/>
    <property type="match status" value="1"/>
</dbReference>
<dbReference type="AlphaFoldDB" id="A0AAW7M9Q4"/>
<evidence type="ECO:0000313" key="1">
    <source>
        <dbReference type="EMBL" id="MDN4483061.1"/>
    </source>
</evidence>
<organism evidence="2 3">
    <name type="scientific">Demequina lignilytica</name>
    <dbReference type="NCBI Taxonomy" id="3051663"/>
    <lineage>
        <taxon>Bacteria</taxon>
        <taxon>Bacillati</taxon>
        <taxon>Actinomycetota</taxon>
        <taxon>Actinomycetes</taxon>
        <taxon>Micrococcales</taxon>
        <taxon>Demequinaceae</taxon>
        <taxon>Demequina</taxon>
    </lineage>
</organism>
<dbReference type="Proteomes" id="UP001172756">
    <property type="component" value="Unassembled WGS sequence"/>
</dbReference>
<dbReference type="InterPro" id="IPR018561">
    <property type="entry name" value="AosR"/>
</dbReference>
<accession>A0AAW7M9Q4</accession>
<keyword evidence="3" id="KW-1185">Reference proteome</keyword>
<evidence type="ECO:0000313" key="4">
    <source>
        <dbReference type="Proteomes" id="UP001172756"/>
    </source>
</evidence>
<sequence>MRAFVVRDHEAVAGLDEDERLVIARIVADVGLLLGAESFGHGEARTPERDDLASVMRFLERLDDAAVEPDDPALLRLLPNAAPDDREVADEFRRLTHQDIRDGKIDRLRRVWEQLSAPGDEWAVPSDEVMATAAALTDVRLVVASRLGIESDEDAEALHRDIAEASAGLRTADPEDLGLDPERLWLGMLYDALTWLQESLVSLRIGGSDE</sequence>
<evidence type="ECO:0000313" key="2">
    <source>
        <dbReference type="EMBL" id="MDN4488765.1"/>
    </source>
</evidence>